<sequence>MRPYKLLPLLLTIFLSCDENNEQNKSVAIGKVGTPLISDTSEAFDTFNQRFHEDSKFQISRIDFPIGGRFADGENSYNWTVKNWQFLKEAVKETVDTEEYEHNFERTDTTVTEKYWIENSGFKIERRFRKIGGKWFLTYYDDINL</sequence>
<name>A0ABR7M6K6_9BACT</name>
<protein>
    <recommendedName>
        <fullName evidence="3">DUF4348 domain-containing protein</fullName>
    </recommendedName>
</protein>
<evidence type="ECO:0000313" key="1">
    <source>
        <dbReference type="EMBL" id="MBC6490668.1"/>
    </source>
</evidence>
<proteinExistence type="predicted"/>
<dbReference type="Proteomes" id="UP000765802">
    <property type="component" value="Unassembled WGS sequence"/>
</dbReference>
<evidence type="ECO:0000313" key="2">
    <source>
        <dbReference type="Proteomes" id="UP000765802"/>
    </source>
</evidence>
<dbReference type="Gene3D" id="3.10.450.410">
    <property type="match status" value="1"/>
</dbReference>
<evidence type="ECO:0008006" key="3">
    <source>
        <dbReference type="Google" id="ProtNLM"/>
    </source>
</evidence>
<organism evidence="1 2">
    <name type="scientific">Flavihumibacter stibioxidans</name>
    <dbReference type="NCBI Taxonomy" id="1834163"/>
    <lineage>
        <taxon>Bacteria</taxon>
        <taxon>Pseudomonadati</taxon>
        <taxon>Bacteroidota</taxon>
        <taxon>Chitinophagia</taxon>
        <taxon>Chitinophagales</taxon>
        <taxon>Chitinophagaceae</taxon>
        <taxon>Flavihumibacter</taxon>
    </lineage>
</organism>
<dbReference type="RefSeq" id="WP_187256034.1">
    <property type="nucleotide sequence ID" value="NZ_JBHULF010000017.1"/>
</dbReference>
<accession>A0ABR7M6K6</accession>
<comment type="caution">
    <text evidence="1">The sequence shown here is derived from an EMBL/GenBank/DDBJ whole genome shotgun (WGS) entry which is preliminary data.</text>
</comment>
<reference evidence="1 2" key="1">
    <citation type="submission" date="2016-07" db="EMBL/GenBank/DDBJ databases">
        <title>Genome analysis of Flavihumibacter stibioxidans YS-17.</title>
        <authorList>
            <person name="Shi K."/>
            <person name="Han Y."/>
            <person name="Wang G."/>
        </authorList>
    </citation>
    <scope>NUCLEOTIDE SEQUENCE [LARGE SCALE GENOMIC DNA]</scope>
    <source>
        <strain evidence="1 2">YS-17</strain>
    </source>
</reference>
<gene>
    <name evidence="1" type="ORF">BC349_19545</name>
</gene>
<dbReference type="EMBL" id="MBUA01000005">
    <property type="protein sequence ID" value="MBC6490668.1"/>
    <property type="molecule type" value="Genomic_DNA"/>
</dbReference>
<dbReference type="PROSITE" id="PS51257">
    <property type="entry name" value="PROKAR_LIPOPROTEIN"/>
    <property type="match status" value="1"/>
</dbReference>
<keyword evidence="2" id="KW-1185">Reference proteome</keyword>